<sequence length="209" mass="23064">MAHRPKSGPRSATEIMAEVAERLRSDPEFRAAQEQAASDRSAARAALDVALRPVVEDLRSAGLDVDSVWDLHKIPGAISVAFPVLMDHLQRDYPDRALQDIATALQHNSARLHWVELRELYLSSTRTVIQDGVAGAMSLVARREHYPDLLTFLKLDRLGTSRIYFLRPVNRIGNRISAGLGRAVVEPLAHDPQLGIEATAILQGRGPNQ</sequence>
<dbReference type="KEGG" id="nak:EH165_04435"/>
<proteinExistence type="predicted"/>
<dbReference type="Proteomes" id="UP000268084">
    <property type="component" value="Chromosome"/>
</dbReference>
<name>A0A3G8ZJY4_9ACTN</name>
<accession>A0A3G8ZJY4</accession>
<reference evidence="1 2" key="2">
    <citation type="submission" date="2018-12" db="EMBL/GenBank/DDBJ databases">
        <title>Nakamurella antarcticus sp. nov., isolated from Antarctica South Shetland Islands soil.</title>
        <authorList>
            <person name="Peng F."/>
        </authorList>
    </citation>
    <scope>NUCLEOTIDE SEQUENCE [LARGE SCALE GENOMIC DNA]</scope>
    <source>
        <strain evidence="1 2">S14-144</strain>
    </source>
</reference>
<reference evidence="1 2" key="1">
    <citation type="submission" date="2018-11" db="EMBL/GenBank/DDBJ databases">
        <authorList>
            <person name="Da X."/>
        </authorList>
    </citation>
    <scope>NUCLEOTIDE SEQUENCE [LARGE SCALE GENOMIC DNA]</scope>
    <source>
        <strain evidence="1 2">S14-144</strain>
    </source>
</reference>
<evidence type="ECO:0000313" key="2">
    <source>
        <dbReference type="Proteomes" id="UP000268084"/>
    </source>
</evidence>
<gene>
    <name evidence="1" type="ORF">EH165_04435</name>
</gene>
<protein>
    <submittedName>
        <fullName evidence="1">Uncharacterized protein</fullName>
    </submittedName>
</protein>
<dbReference type="AlphaFoldDB" id="A0A3G8ZJY4"/>
<dbReference type="OrthoDB" id="712058at2"/>
<dbReference type="EMBL" id="CP034170">
    <property type="protein sequence ID" value="AZI57520.1"/>
    <property type="molecule type" value="Genomic_DNA"/>
</dbReference>
<evidence type="ECO:0000313" key="1">
    <source>
        <dbReference type="EMBL" id="AZI57520.1"/>
    </source>
</evidence>
<keyword evidence="2" id="KW-1185">Reference proteome</keyword>
<organism evidence="1 2">
    <name type="scientific">Nakamurella antarctica</name>
    <dbReference type="NCBI Taxonomy" id="1902245"/>
    <lineage>
        <taxon>Bacteria</taxon>
        <taxon>Bacillati</taxon>
        <taxon>Actinomycetota</taxon>
        <taxon>Actinomycetes</taxon>
        <taxon>Nakamurellales</taxon>
        <taxon>Nakamurellaceae</taxon>
        <taxon>Nakamurella</taxon>
    </lineage>
</organism>
<dbReference type="RefSeq" id="WP_124798205.1">
    <property type="nucleotide sequence ID" value="NZ_CP034170.1"/>
</dbReference>